<dbReference type="GO" id="GO:0008270">
    <property type="term" value="F:zinc ion binding"/>
    <property type="evidence" value="ECO:0007669"/>
    <property type="project" value="UniProtKB-KW"/>
</dbReference>
<dbReference type="EMBL" id="LUCH01005794">
    <property type="protein sequence ID" value="KAF5397774.1"/>
    <property type="molecule type" value="Genomic_DNA"/>
</dbReference>
<evidence type="ECO:0008006" key="7">
    <source>
        <dbReference type="Google" id="ProtNLM"/>
    </source>
</evidence>
<keyword evidence="6" id="KW-1185">Reference proteome</keyword>
<gene>
    <name evidence="5" type="ORF">PHET_09396</name>
</gene>
<evidence type="ECO:0000256" key="3">
    <source>
        <dbReference type="ARBA" id="ARBA00022833"/>
    </source>
</evidence>
<keyword evidence="3" id="KW-0862">Zinc</keyword>
<reference evidence="5" key="1">
    <citation type="submission" date="2019-05" db="EMBL/GenBank/DDBJ databases">
        <title>Annotation for the trematode Paragonimus heterotremus.</title>
        <authorList>
            <person name="Choi Y.-J."/>
        </authorList>
    </citation>
    <scope>NUCLEOTIDE SEQUENCE</scope>
    <source>
        <strain evidence="5">LC</strain>
    </source>
</reference>
<feature type="compositionally biased region" description="Polar residues" evidence="4">
    <location>
        <begin position="176"/>
        <end position="191"/>
    </location>
</feature>
<dbReference type="Proteomes" id="UP000748531">
    <property type="component" value="Unassembled WGS sequence"/>
</dbReference>
<proteinExistence type="predicted"/>
<sequence length="222" mass="23961">MDAQVSRVFIPCGHIICCAECANRIELCSVCRKPIEIRHPCFLPWDPELENHMQLESHRVRRQSARSISNSSASGTFLLHTVSAPTCNLFSLPSTHCLEPVNDHAVSSSNPDASDCEILTDMNSQWATDKEEHNNFERPSSSQSDQSAAHESVTADARSSVSPSPSLANSLPLTSEHSSTLPMNTVITTADSGGGSSEIGSTATTVANSSRRSAHVTWQITN</sequence>
<dbReference type="AlphaFoldDB" id="A0A8J4T4P8"/>
<dbReference type="OrthoDB" id="6288000at2759"/>
<dbReference type="Pfam" id="PF13920">
    <property type="entry name" value="zf-C3HC4_3"/>
    <property type="match status" value="1"/>
</dbReference>
<feature type="compositionally biased region" description="Polar residues" evidence="4">
    <location>
        <begin position="198"/>
        <end position="222"/>
    </location>
</feature>
<comment type="caution">
    <text evidence="5">The sequence shown here is derived from an EMBL/GenBank/DDBJ whole genome shotgun (WGS) entry which is preliminary data.</text>
</comment>
<evidence type="ECO:0000256" key="4">
    <source>
        <dbReference type="SAM" id="MobiDB-lite"/>
    </source>
</evidence>
<organism evidence="5 6">
    <name type="scientific">Paragonimus heterotremus</name>
    <dbReference type="NCBI Taxonomy" id="100268"/>
    <lineage>
        <taxon>Eukaryota</taxon>
        <taxon>Metazoa</taxon>
        <taxon>Spiralia</taxon>
        <taxon>Lophotrochozoa</taxon>
        <taxon>Platyhelminthes</taxon>
        <taxon>Trematoda</taxon>
        <taxon>Digenea</taxon>
        <taxon>Plagiorchiida</taxon>
        <taxon>Troglotremata</taxon>
        <taxon>Troglotrematidae</taxon>
        <taxon>Paragonimus</taxon>
    </lineage>
</organism>
<keyword evidence="2" id="KW-0863">Zinc-finger</keyword>
<dbReference type="FunFam" id="1.10.1170.10:FF:000002">
    <property type="entry name" value="Baculoviral IAP repeat containing 7"/>
    <property type="match status" value="1"/>
</dbReference>
<keyword evidence="1" id="KW-0479">Metal-binding</keyword>
<evidence type="ECO:0000313" key="6">
    <source>
        <dbReference type="Proteomes" id="UP000748531"/>
    </source>
</evidence>
<evidence type="ECO:0000313" key="5">
    <source>
        <dbReference type="EMBL" id="KAF5397774.1"/>
    </source>
</evidence>
<evidence type="ECO:0000256" key="1">
    <source>
        <dbReference type="ARBA" id="ARBA00022723"/>
    </source>
</evidence>
<name>A0A8J4T4P8_9TREM</name>
<dbReference type="InterPro" id="IPR013083">
    <property type="entry name" value="Znf_RING/FYVE/PHD"/>
</dbReference>
<feature type="compositionally biased region" description="Polar residues" evidence="4">
    <location>
        <begin position="137"/>
        <end position="149"/>
    </location>
</feature>
<accession>A0A8J4T4P8</accession>
<dbReference type="Gene3D" id="3.30.40.10">
    <property type="entry name" value="Zinc/RING finger domain, C3HC4 (zinc finger)"/>
    <property type="match status" value="1"/>
</dbReference>
<feature type="compositionally biased region" description="Low complexity" evidence="4">
    <location>
        <begin position="159"/>
        <end position="175"/>
    </location>
</feature>
<protein>
    <recommendedName>
        <fullName evidence="7">RING-type domain-containing protein</fullName>
    </recommendedName>
</protein>
<evidence type="ECO:0000256" key="2">
    <source>
        <dbReference type="ARBA" id="ARBA00022771"/>
    </source>
</evidence>
<feature type="region of interest" description="Disordered" evidence="4">
    <location>
        <begin position="128"/>
        <end position="222"/>
    </location>
</feature>